<reference evidence="3 4" key="1">
    <citation type="submission" date="2018-01" db="EMBL/GenBank/DDBJ databases">
        <title>A novel member of the phylum Bacteroidetes isolated from glacier ice.</title>
        <authorList>
            <person name="Liu Q."/>
            <person name="Xin Y.-H."/>
        </authorList>
    </citation>
    <scope>NUCLEOTIDE SEQUENCE [LARGE SCALE GENOMIC DNA]</scope>
    <source>
        <strain evidence="3 4">RB1R16</strain>
    </source>
</reference>
<dbReference type="PANTHER" id="PTHR11905:SF159">
    <property type="entry name" value="ADAM METALLOPROTEASE"/>
    <property type="match status" value="1"/>
</dbReference>
<protein>
    <recommendedName>
        <fullName evidence="2">Peptidase M12B domain-containing protein</fullName>
    </recommendedName>
</protein>
<organism evidence="3 4">
    <name type="scientific">Flavipsychrobacter stenotrophus</name>
    <dbReference type="NCBI Taxonomy" id="2077091"/>
    <lineage>
        <taxon>Bacteria</taxon>
        <taxon>Pseudomonadati</taxon>
        <taxon>Bacteroidota</taxon>
        <taxon>Chitinophagia</taxon>
        <taxon>Chitinophagales</taxon>
        <taxon>Chitinophagaceae</taxon>
        <taxon>Flavipsychrobacter</taxon>
    </lineage>
</organism>
<name>A0A2S7SRD9_9BACT</name>
<dbReference type="Pfam" id="PF18962">
    <property type="entry name" value="Por_Secre_tail"/>
    <property type="match status" value="1"/>
</dbReference>
<evidence type="ECO:0000256" key="1">
    <source>
        <dbReference type="SAM" id="SignalP"/>
    </source>
</evidence>
<dbReference type="EMBL" id="PPSL01000006">
    <property type="protein sequence ID" value="PQJ09314.1"/>
    <property type="molecule type" value="Genomic_DNA"/>
</dbReference>
<dbReference type="GO" id="GO:0004222">
    <property type="term" value="F:metalloendopeptidase activity"/>
    <property type="evidence" value="ECO:0007669"/>
    <property type="project" value="InterPro"/>
</dbReference>
<feature type="signal peptide" evidence="1">
    <location>
        <begin position="1"/>
        <end position="23"/>
    </location>
</feature>
<evidence type="ECO:0000259" key="2">
    <source>
        <dbReference type="PROSITE" id="PS50215"/>
    </source>
</evidence>
<dbReference type="InterPro" id="IPR024079">
    <property type="entry name" value="MetalloPept_cat_dom_sf"/>
</dbReference>
<dbReference type="AlphaFoldDB" id="A0A2S7SRD9"/>
<dbReference type="PROSITE" id="PS50215">
    <property type="entry name" value="ADAM_MEPRO"/>
    <property type="match status" value="1"/>
</dbReference>
<accession>A0A2S7SRD9</accession>
<dbReference type="InterPro" id="IPR001590">
    <property type="entry name" value="Peptidase_M12B"/>
</dbReference>
<feature type="domain" description="Peptidase M12B" evidence="2">
    <location>
        <begin position="230"/>
        <end position="433"/>
    </location>
</feature>
<dbReference type="Pfam" id="PF13688">
    <property type="entry name" value="Reprolysin_5"/>
    <property type="match status" value="1"/>
</dbReference>
<evidence type="ECO:0000313" key="4">
    <source>
        <dbReference type="Proteomes" id="UP000239872"/>
    </source>
</evidence>
<sequence>MKTKFITACLLALSCVTSISAIAREEKPLDAFIRHVKESHSFVTVNDLWQTNQAFDKKELLKNVEKAQPLTIDYTKVADFLQKKMTAINLVIPGPDGTTYTIELARYDFTSNDFEVHAMGANGVDTKVEYTPGLHYSGVVKGIPGSLASFSFFKNEVYGIFSTPEGNFVVEPNTMVGESYNYNQNYLCYNDQDILFKDKAPKCGSDLLQDVRPAHKTTTTINNNVYNNCTEVRCFEVVDYTMYVKKGSNVTTVTNYLNSMFNVKNTIYRNEGIPIVLKYVQVNTITDRFAPLGTTAAGASGVWLDTFGKITQNTMHGCDQATLFTTKGGSMGGVAWLGTMCMPYQASSFAGPYAFCNIDNTTSLTVSPFATFSWNIEVAAHEMGHNLGSPHTHRCCWGATRTTAIDGCYTIEGTCADPGNPTTAVGGTIMSYCHLTSSGIKFVNGFGTQPGDTVRYEIANTFSSTCGAAYHPGYALNLAGKTLSANRECTDMSTGYTYYWKDNLTASHADDTLVLMIKKNGNNIGNLNTTGFSVKQNTLAAFGTNVGTATTFPTGTIGVGTTNVSMNRYWTVATPSSAALALAVEVVFPFVVKDSADVDGSVTGTPLALTNFRMYKVNSTTVSADPSAAFTGGSSAIFSVYKYGATASTANWSLTRSADTCFAHILTKTLVGGGSGFYPSGAVTGVENVTAGNANVFVYPNPTDNNWFVSITGSTSNEMTMQIFSADGKIVHTQALQTTTTNTVNAENLPVGMYYYRVVGNEATYTGSLMKK</sequence>
<dbReference type="GO" id="GO:0006508">
    <property type="term" value="P:proteolysis"/>
    <property type="evidence" value="ECO:0007669"/>
    <property type="project" value="InterPro"/>
</dbReference>
<evidence type="ECO:0000313" key="3">
    <source>
        <dbReference type="EMBL" id="PQJ09314.1"/>
    </source>
</evidence>
<dbReference type="SUPFAM" id="SSF55486">
    <property type="entry name" value="Metalloproteases ('zincins'), catalytic domain"/>
    <property type="match status" value="1"/>
</dbReference>
<feature type="chain" id="PRO_5015578885" description="Peptidase M12B domain-containing protein" evidence="1">
    <location>
        <begin position="24"/>
        <end position="772"/>
    </location>
</feature>
<dbReference type="OrthoDB" id="1522095at2"/>
<comment type="caution">
    <text evidence="3">The sequence shown here is derived from an EMBL/GenBank/DDBJ whole genome shotgun (WGS) entry which is preliminary data.</text>
</comment>
<dbReference type="Gene3D" id="3.40.390.10">
    <property type="entry name" value="Collagenase (Catalytic Domain)"/>
    <property type="match status" value="1"/>
</dbReference>
<dbReference type="PANTHER" id="PTHR11905">
    <property type="entry name" value="ADAM A DISINTEGRIN AND METALLOPROTEASE DOMAIN"/>
    <property type="match status" value="1"/>
</dbReference>
<dbReference type="NCBIfam" id="TIGR04183">
    <property type="entry name" value="Por_Secre_tail"/>
    <property type="match status" value="1"/>
</dbReference>
<proteinExistence type="predicted"/>
<dbReference type="InterPro" id="IPR026444">
    <property type="entry name" value="Secre_tail"/>
</dbReference>
<dbReference type="Proteomes" id="UP000239872">
    <property type="component" value="Unassembled WGS sequence"/>
</dbReference>
<keyword evidence="1" id="KW-0732">Signal</keyword>
<keyword evidence="4" id="KW-1185">Reference proteome</keyword>
<dbReference type="PROSITE" id="PS51257">
    <property type="entry name" value="PROKAR_LIPOPROTEIN"/>
    <property type="match status" value="1"/>
</dbReference>
<gene>
    <name evidence="3" type="ORF">CJD36_018880</name>
</gene>
<dbReference type="RefSeq" id="WP_105040764.1">
    <property type="nucleotide sequence ID" value="NZ_PPSL01000006.1"/>
</dbReference>